<organism evidence="2">
    <name type="scientific">freshwater metagenome</name>
    <dbReference type="NCBI Taxonomy" id="449393"/>
    <lineage>
        <taxon>unclassified sequences</taxon>
        <taxon>metagenomes</taxon>
        <taxon>ecological metagenomes</taxon>
    </lineage>
</organism>
<feature type="compositionally biased region" description="Acidic residues" evidence="1">
    <location>
        <begin position="362"/>
        <end position="373"/>
    </location>
</feature>
<evidence type="ECO:0000256" key="1">
    <source>
        <dbReference type="SAM" id="MobiDB-lite"/>
    </source>
</evidence>
<reference evidence="2" key="1">
    <citation type="submission" date="2020-05" db="EMBL/GenBank/DDBJ databases">
        <authorList>
            <person name="Chiriac C."/>
            <person name="Salcher M."/>
            <person name="Ghai R."/>
            <person name="Kavagutti S V."/>
        </authorList>
    </citation>
    <scope>NUCLEOTIDE SEQUENCE</scope>
</reference>
<dbReference type="EMBL" id="CAFBNC010000138">
    <property type="protein sequence ID" value="CAB4952771.1"/>
    <property type="molecule type" value="Genomic_DNA"/>
</dbReference>
<gene>
    <name evidence="2" type="ORF">UFOPK3733_01977</name>
</gene>
<name>A0A6J7KBU3_9ZZZZ</name>
<accession>A0A6J7KBU3</accession>
<protein>
    <submittedName>
        <fullName evidence="2">Unannotated protein</fullName>
    </submittedName>
</protein>
<proteinExistence type="predicted"/>
<feature type="region of interest" description="Disordered" evidence="1">
    <location>
        <begin position="1"/>
        <end position="23"/>
    </location>
</feature>
<dbReference type="AlphaFoldDB" id="A0A6J7KBU3"/>
<feature type="region of interest" description="Disordered" evidence="1">
    <location>
        <begin position="344"/>
        <end position="373"/>
    </location>
</feature>
<sequence length="373" mass="40456">MHRFDTGDDCGLPGHESKELLHADHTRIDKLGDAEGERCFETEHPAGSVIERSFFDLGGMRGMVGGDGVDSSVSETSLHRSNVLSRPQWRVDLEDGVVGGHLRMGQGEMVRCGFSRYRKALCFCLSHELHRARRRQMLEMHPRTGESGERDVAEYHEFLGLSRNTRKTEPARPLPFVHVSAVAERLHLAMLGECDRNTESGRVLEGPTHESVVLHTATVVGEHPNAESRHLSHGGECCAAAIDRDRASDPHITQAGGDSGIEHLLHDCSAVDGRFGVGHGHDSGVPTESRGAAAGLDSFGFFATRLTEMGVNVDQSGTDDATGGIEFDCIIEPEYAGIERRIDSHDDAIGGDGHISHTFADPIDDSTAPDDDS</sequence>
<evidence type="ECO:0000313" key="2">
    <source>
        <dbReference type="EMBL" id="CAB4952771.1"/>
    </source>
</evidence>